<feature type="transmembrane region" description="Helical" evidence="15">
    <location>
        <begin position="41"/>
        <end position="58"/>
    </location>
</feature>
<keyword evidence="11 14" id="KW-0503">Monooxygenase</keyword>
<keyword evidence="12 15" id="KW-0472">Membrane</keyword>
<evidence type="ECO:0000256" key="10">
    <source>
        <dbReference type="ARBA" id="ARBA00023004"/>
    </source>
</evidence>
<evidence type="ECO:0000256" key="3">
    <source>
        <dbReference type="ARBA" id="ARBA00004406"/>
    </source>
</evidence>
<dbReference type="InterPro" id="IPR036396">
    <property type="entry name" value="Cyt_P450_sf"/>
</dbReference>
<evidence type="ECO:0000256" key="13">
    <source>
        <dbReference type="PIRSR" id="PIRSR602401-1"/>
    </source>
</evidence>
<evidence type="ECO:0000256" key="5">
    <source>
        <dbReference type="ARBA" id="ARBA00022617"/>
    </source>
</evidence>
<dbReference type="InterPro" id="IPR002401">
    <property type="entry name" value="Cyt_P450_E_grp-I"/>
</dbReference>
<evidence type="ECO:0000256" key="2">
    <source>
        <dbReference type="ARBA" id="ARBA00004174"/>
    </source>
</evidence>
<reference evidence="17" key="1">
    <citation type="journal article" date="2018" name="PLoS Negl. Trop. Dis.">
        <title>An insight into the salivary gland and fat body transcriptome of Panstrongylus lignarius (Hemiptera: Heteroptera), the main vector of Chagas disease in Peru.</title>
        <authorList>
            <person name="Nevoa J.C."/>
            <person name="Mendes M.T."/>
            <person name="da Silva M.V."/>
            <person name="Soares S.C."/>
            <person name="Oliveira C.J.F."/>
            <person name="Ribeiro J.M.C."/>
        </authorList>
    </citation>
    <scope>NUCLEOTIDE SEQUENCE</scope>
</reference>
<comment type="subcellular location">
    <subcellularLocation>
        <location evidence="3">Endoplasmic reticulum membrane</location>
        <topology evidence="3">Peripheral membrane protein</topology>
    </subcellularLocation>
    <subcellularLocation>
        <location evidence="2">Microsome membrane</location>
        <topology evidence="2">Peripheral membrane protein</topology>
    </subcellularLocation>
</comment>
<keyword evidence="16" id="KW-0732">Signal</keyword>
<accession>A0A224XIE3</accession>
<dbReference type="Pfam" id="PF00067">
    <property type="entry name" value="p450"/>
    <property type="match status" value="1"/>
</dbReference>
<dbReference type="CDD" id="cd20628">
    <property type="entry name" value="CYP4"/>
    <property type="match status" value="1"/>
</dbReference>
<keyword evidence="9 14" id="KW-0560">Oxidoreductase</keyword>
<dbReference type="SUPFAM" id="SSF48264">
    <property type="entry name" value="Cytochrome P450"/>
    <property type="match status" value="1"/>
</dbReference>
<dbReference type="AlphaFoldDB" id="A0A224XIE3"/>
<evidence type="ECO:0000256" key="6">
    <source>
        <dbReference type="ARBA" id="ARBA00022723"/>
    </source>
</evidence>
<dbReference type="InterPro" id="IPR017972">
    <property type="entry name" value="Cyt_P450_CS"/>
</dbReference>
<feature type="chain" id="PRO_5012126663" evidence="16">
    <location>
        <begin position="18"/>
        <end position="510"/>
    </location>
</feature>
<evidence type="ECO:0000256" key="12">
    <source>
        <dbReference type="ARBA" id="ARBA00023136"/>
    </source>
</evidence>
<dbReference type="PRINTS" id="PR00463">
    <property type="entry name" value="EP450I"/>
</dbReference>
<feature type="signal peptide" evidence="16">
    <location>
        <begin position="1"/>
        <end position="17"/>
    </location>
</feature>
<comment type="similarity">
    <text evidence="4 14">Belongs to the cytochrome P450 family.</text>
</comment>
<dbReference type="InterPro" id="IPR050196">
    <property type="entry name" value="Cytochrome_P450_Monoox"/>
</dbReference>
<dbReference type="GO" id="GO:0016705">
    <property type="term" value="F:oxidoreductase activity, acting on paired donors, with incorporation or reduction of molecular oxygen"/>
    <property type="evidence" value="ECO:0007669"/>
    <property type="project" value="InterPro"/>
</dbReference>
<keyword evidence="15" id="KW-1133">Transmembrane helix</keyword>
<sequence>MLPTVLIILVLLLVVASFIPFDHINVRWRTIRTIYKLPGPYGIPIIGLGFFIAILRDNELVRMLTYYYKLYPRILATYILGIPVVLLHQPEDLEVLLGSVNHAKKGFEYDHVKSWLNEGLLISSGEKWRHRRKLLTPAFHFRILEDNLQSLNKHARYLLRNILNKEGSPFAADQLVTLCTLDIICETAMGISLNSQDNQALEYVDAVKRLPGLLVDKVRKFWNRKDWLYYLILSGRKFCKSLSTLHNFSEQIIRERKCSYSFELSTNNSNMESEELLMAKSRKAFLDSLLELDLKYPNLFTDLDIREEVDTFMFEGHDTMSTALTFALYMLGCHPEIQEKTLEEQYDIFGESDRAATNLDLHKMHYLEMVIKETLRLYPSVPYISRLIVDDLMLSGNVTVPLGVNVVVLPYFLHRDARYFSDPDVFNPERFTVENCKARHPYAYIPFSAGPRNCIGQKFAMMEMKIVLSTIIRFVKIESVTKPEDIKVFPFVVLKANESVLIKCKPRITV</sequence>
<keyword evidence="10 13" id="KW-0408">Iron</keyword>
<dbReference type="PANTHER" id="PTHR24291:SF189">
    <property type="entry name" value="CYTOCHROME P450 4C3-RELATED"/>
    <property type="match status" value="1"/>
</dbReference>
<proteinExistence type="inferred from homology"/>
<keyword evidence="5 13" id="KW-0349">Heme</keyword>
<evidence type="ECO:0000256" key="7">
    <source>
        <dbReference type="ARBA" id="ARBA00022824"/>
    </source>
</evidence>
<dbReference type="PRINTS" id="PR00385">
    <property type="entry name" value="P450"/>
</dbReference>
<evidence type="ECO:0000256" key="16">
    <source>
        <dbReference type="SAM" id="SignalP"/>
    </source>
</evidence>
<dbReference type="GO" id="GO:0005789">
    <property type="term" value="C:endoplasmic reticulum membrane"/>
    <property type="evidence" value="ECO:0007669"/>
    <property type="project" value="UniProtKB-SubCell"/>
</dbReference>
<dbReference type="GO" id="GO:0004497">
    <property type="term" value="F:monooxygenase activity"/>
    <property type="evidence" value="ECO:0007669"/>
    <property type="project" value="UniProtKB-KW"/>
</dbReference>
<keyword evidence="8" id="KW-0492">Microsome</keyword>
<dbReference type="PROSITE" id="PS00086">
    <property type="entry name" value="CYTOCHROME_P450"/>
    <property type="match status" value="1"/>
</dbReference>
<evidence type="ECO:0000256" key="8">
    <source>
        <dbReference type="ARBA" id="ARBA00022848"/>
    </source>
</evidence>
<evidence type="ECO:0000256" key="9">
    <source>
        <dbReference type="ARBA" id="ARBA00023002"/>
    </source>
</evidence>
<keyword evidence="6 13" id="KW-0479">Metal-binding</keyword>
<comment type="cofactor">
    <cofactor evidence="1 13">
        <name>heme</name>
        <dbReference type="ChEBI" id="CHEBI:30413"/>
    </cofactor>
</comment>
<keyword evidence="7" id="KW-0256">Endoplasmic reticulum</keyword>
<evidence type="ECO:0000256" key="14">
    <source>
        <dbReference type="RuleBase" id="RU000461"/>
    </source>
</evidence>
<evidence type="ECO:0000256" key="15">
    <source>
        <dbReference type="SAM" id="Phobius"/>
    </source>
</evidence>
<protein>
    <submittedName>
        <fullName evidence="17">Putative cytochrome</fullName>
    </submittedName>
</protein>
<dbReference type="InterPro" id="IPR001128">
    <property type="entry name" value="Cyt_P450"/>
</dbReference>
<evidence type="ECO:0000256" key="11">
    <source>
        <dbReference type="ARBA" id="ARBA00023033"/>
    </source>
</evidence>
<evidence type="ECO:0000256" key="1">
    <source>
        <dbReference type="ARBA" id="ARBA00001971"/>
    </source>
</evidence>
<dbReference type="EMBL" id="GFTR01006838">
    <property type="protein sequence ID" value="JAW09588.1"/>
    <property type="molecule type" value="Transcribed_RNA"/>
</dbReference>
<name>A0A224XIE3_9HEMI</name>
<dbReference type="GO" id="GO:0020037">
    <property type="term" value="F:heme binding"/>
    <property type="evidence" value="ECO:0007669"/>
    <property type="project" value="InterPro"/>
</dbReference>
<dbReference type="PANTHER" id="PTHR24291">
    <property type="entry name" value="CYTOCHROME P450 FAMILY 4"/>
    <property type="match status" value="1"/>
</dbReference>
<organism evidence="17">
    <name type="scientific">Panstrongylus lignarius</name>
    <dbReference type="NCBI Taxonomy" id="156445"/>
    <lineage>
        <taxon>Eukaryota</taxon>
        <taxon>Metazoa</taxon>
        <taxon>Ecdysozoa</taxon>
        <taxon>Arthropoda</taxon>
        <taxon>Hexapoda</taxon>
        <taxon>Insecta</taxon>
        <taxon>Pterygota</taxon>
        <taxon>Neoptera</taxon>
        <taxon>Paraneoptera</taxon>
        <taxon>Hemiptera</taxon>
        <taxon>Heteroptera</taxon>
        <taxon>Panheteroptera</taxon>
        <taxon>Cimicomorpha</taxon>
        <taxon>Reduviidae</taxon>
        <taxon>Triatominae</taxon>
        <taxon>Panstrongylus</taxon>
    </lineage>
</organism>
<dbReference type="GO" id="GO:0005506">
    <property type="term" value="F:iron ion binding"/>
    <property type="evidence" value="ECO:0007669"/>
    <property type="project" value="InterPro"/>
</dbReference>
<evidence type="ECO:0000256" key="4">
    <source>
        <dbReference type="ARBA" id="ARBA00010617"/>
    </source>
</evidence>
<keyword evidence="15" id="KW-0812">Transmembrane</keyword>
<feature type="binding site" description="axial binding residue" evidence="13">
    <location>
        <position position="454"/>
    </location>
    <ligand>
        <name>heme</name>
        <dbReference type="ChEBI" id="CHEBI:30413"/>
    </ligand>
    <ligandPart>
        <name>Fe</name>
        <dbReference type="ChEBI" id="CHEBI:18248"/>
    </ligandPart>
</feature>
<dbReference type="Gene3D" id="1.10.630.10">
    <property type="entry name" value="Cytochrome P450"/>
    <property type="match status" value="1"/>
</dbReference>
<evidence type="ECO:0000313" key="17">
    <source>
        <dbReference type="EMBL" id="JAW09588.1"/>
    </source>
</evidence>